<sequence length="189" mass="22631">MIMNNVLDIKDLDEFRKWLVANHDTEKECWITVKRGMPVDDGSTFWYVDAVEEAMCFGWIDGMTKKFEDGITRQRFVPRRKGSIWSELNKARCRRMELLGRMTEAGRAQYPTKEFEIMPEILEALKQEDPLWKNFNSFPELYRRVRIDTIQIKRNDPELFHSRLQKFIDATRRGEMYGQWNDNGRLLDI</sequence>
<comment type="caution">
    <text evidence="1">The sequence shown here is derived from an EMBL/GenBank/DDBJ whole genome shotgun (WGS) entry which is preliminary data.</text>
</comment>
<dbReference type="EMBL" id="SRYB01000022">
    <property type="protein sequence ID" value="TGY77655.1"/>
    <property type="molecule type" value="Genomic_DNA"/>
</dbReference>
<gene>
    <name evidence="1" type="ORF">E5331_13610</name>
</gene>
<accession>A0AC61REX9</accession>
<evidence type="ECO:0000313" key="1">
    <source>
        <dbReference type="EMBL" id="TGY77655.1"/>
    </source>
</evidence>
<protein>
    <submittedName>
        <fullName evidence="1">Thymidylate synthase</fullName>
    </submittedName>
</protein>
<reference evidence="1" key="1">
    <citation type="submission" date="2019-04" db="EMBL/GenBank/DDBJ databases">
        <title>Microbes associate with the intestines of laboratory mice.</title>
        <authorList>
            <person name="Navarre W."/>
            <person name="Wong E."/>
            <person name="Huang K."/>
            <person name="Tropini C."/>
            <person name="Ng K."/>
            <person name="Yu B."/>
        </authorList>
    </citation>
    <scope>NUCLEOTIDE SEQUENCE</scope>
    <source>
        <strain evidence="1">NM04_E33</strain>
    </source>
</reference>
<dbReference type="Proteomes" id="UP000306319">
    <property type="component" value="Unassembled WGS sequence"/>
</dbReference>
<organism evidence="1 2">
    <name type="scientific">Lepagella muris</name>
    <dbReference type="NCBI Taxonomy" id="3032870"/>
    <lineage>
        <taxon>Bacteria</taxon>
        <taxon>Pseudomonadati</taxon>
        <taxon>Bacteroidota</taxon>
        <taxon>Bacteroidia</taxon>
        <taxon>Bacteroidales</taxon>
        <taxon>Muribaculaceae</taxon>
        <taxon>Lepagella</taxon>
    </lineage>
</organism>
<keyword evidence="2" id="KW-1185">Reference proteome</keyword>
<evidence type="ECO:0000313" key="2">
    <source>
        <dbReference type="Proteomes" id="UP000306319"/>
    </source>
</evidence>
<name>A0AC61REX9_9BACT</name>
<proteinExistence type="predicted"/>